<sequence>MNLQELRSNSIKNILIILLKSALLGVFFYLLLNSALVSIFIFLLSFFILGRKKGGIKVRRVGVDKLLMTEGVISSDVCSIDLKFGIGFIDEINQPLYIGASKEGLYLHYICYRKQPPLLLVWDNMNKIEVFSVDDKVSAKVYLSVSLISLIVPWDENYEKSIPQGFNLIK</sequence>
<gene>
    <name evidence="2" type="ORF">CEX98_03250</name>
</gene>
<dbReference type="RefSeq" id="WP_099640697.1">
    <property type="nucleotide sequence ID" value="NZ_NKHF01000014.1"/>
</dbReference>
<accession>A0A2A5JUQ5</accession>
<dbReference type="Proteomes" id="UP000228621">
    <property type="component" value="Unassembled WGS sequence"/>
</dbReference>
<dbReference type="AlphaFoldDB" id="A0A2A5JUQ5"/>
<name>A0A2A5JUQ5_PSEO7</name>
<keyword evidence="1" id="KW-0812">Transmembrane</keyword>
<keyword evidence="3" id="KW-1185">Reference proteome</keyword>
<keyword evidence="1" id="KW-1133">Transmembrane helix</keyword>
<feature type="transmembrane region" description="Helical" evidence="1">
    <location>
        <begin position="26"/>
        <end position="50"/>
    </location>
</feature>
<dbReference type="EMBL" id="NKHF01000014">
    <property type="protein sequence ID" value="PCK33148.1"/>
    <property type="molecule type" value="Genomic_DNA"/>
</dbReference>
<keyword evidence="1" id="KW-0472">Membrane</keyword>
<evidence type="ECO:0000313" key="2">
    <source>
        <dbReference type="EMBL" id="PCK33148.1"/>
    </source>
</evidence>
<evidence type="ECO:0000256" key="1">
    <source>
        <dbReference type="SAM" id="Phobius"/>
    </source>
</evidence>
<organism evidence="2 3">
    <name type="scientific">Pseudoalteromonas piscicida</name>
    <dbReference type="NCBI Taxonomy" id="43662"/>
    <lineage>
        <taxon>Bacteria</taxon>
        <taxon>Pseudomonadati</taxon>
        <taxon>Pseudomonadota</taxon>
        <taxon>Gammaproteobacteria</taxon>
        <taxon>Alteromonadales</taxon>
        <taxon>Pseudoalteromonadaceae</taxon>
        <taxon>Pseudoalteromonas</taxon>
    </lineage>
</organism>
<protein>
    <submittedName>
        <fullName evidence="2">Uncharacterized protein</fullName>
    </submittedName>
</protein>
<comment type="caution">
    <text evidence="2">The sequence shown here is derived from an EMBL/GenBank/DDBJ whole genome shotgun (WGS) entry which is preliminary data.</text>
</comment>
<reference evidence="3" key="1">
    <citation type="journal article" date="2019" name="Genome Announc.">
        <title>Draft Genome Sequence of Pseudoalteromonas piscicida Strain 36Y ROTHPW, an Hypersaline Seawater Isolate from the South Coast of Sonora, Mexico.</title>
        <authorList>
            <person name="Sanchez-Diaz R."/>
            <person name="Molina-Garza Z.J."/>
            <person name="Cruz-Suarez L.E."/>
            <person name="Selvin J."/>
            <person name="Kiran G.S."/>
            <person name="Ibarra-Gamez J.C."/>
            <person name="Gomez-Gil B."/>
            <person name="Galaviz-Silva L."/>
        </authorList>
    </citation>
    <scope>NUCLEOTIDE SEQUENCE [LARGE SCALE GENOMIC DNA]</scope>
    <source>
        <strain evidence="3">36Y_RITHPW</strain>
    </source>
</reference>
<proteinExistence type="predicted"/>
<evidence type="ECO:0000313" key="3">
    <source>
        <dbReference type="Proteomes" id="UP000228621"/>
    </source>
</evidence>